<dbReference type="AlphaFoldDB" id="A0AA39C9K7"/>
<evidence type="ECO:0000313" key="3">
    <source>
        <dbReference type="Proteomes" id="UP001168990"/>
    </source>
</evidence>
<dbReference type="EMBL" id="JAQQBS010001423">
    <property type="protein sequence ID" value="KAK0160212.1"/>
    <property type="molecule type" value="Genomic_DNA"/>
</dbReference>
<organism evidence="2 3">
    <name type="scientific">Microctonus aethiopoides</name>
    <dbReference type="NCBI Taxonomy" id="144406"/>
    <lineage>
        <taxon>Eukaryota</taxon>
        <taxon>Metazoa</taxon>
        <taxon>Ecdysozoa</taxon>
        <taxon>Arthropoda</taxon>
        <taxon>Hexapoda</taxon>
        <taxon>Insecta</taxon>
        <taxon>Pterygota</taxon>
        <taxon>Neoptera</taxon>
        <taxon>Endopterygota</taxon>
        <taxon>Hymenoptera</taxon>
        <taxon>Apocrita</taxon>
        <taxon>Ichneumonoidea</taxon>
        <taxon>Braconidae</taxon>
        <taxon>Euphorinae</taxon>
        <taxon>Microctonus</taxon>
    </lineage>
</organism>
<name>A0AA39C9K7_9HYME</name>
<feature type="region of interest" description="Disordered" evidence="1">
    <location>
        <begin position="108"/>
        <end position="139"/>
    </location>
</feature>
<sequence length="139" mass="15690">MSGVCGVVDEDRKMLVFLAFSTIGESDDSDIDVEDILDISSSSSSSEDELVNTILVLNKKRGKLELRPRIQRHVEETIPRLSDHEFESHFRSICDRFNVGKATAIRSVQRPHQVTQRQQKDIKAAENHSNGQSVNPDEQ</sequence>
<gene>
    <name evidence="2" type="ORF">PV328_007640</name>
</gene>
<evidence type="ECO:0000256" key="1">
    <source>
        <dbReference type="SAM" id="MobiDB-lite"/>
    </source>
</evidence>
<reference evidence="2" key="2">
    <citation type="submission" date="2023-03" db="EMBL/GenBank/DDBJ databases">
        <authorList>
            <person name="Inwood S.N."/>
            <person name="Skelly J.G."/>
            <person name="Guhlin J."/>
            <person name="Harrop T.W.R."/>
            <person name="Goldson S.G."/>
            <person name="Dearden P.K."/>
        </authorList>
    </citation>
    <scope>NUCLEOTIDE SEQUENCE</scope>
    <source>
        <strain evidence="2">Irish</strain>
        <tissue evidence="2">Whole body</tissue>
    </source>
</reference>
<comment type="caution">
    <text evidence="2">The sequence shown here is derived from an EMBL/GenBank/DDBJ whole genome shotgun (WGS) entry which is preliminary data.</text>
</comment>
<reference evidence="2" key="1">
    <citation type="journal article" date="2023" name="bioRxiv">
        <title>Scaffold-level genome assemblies of two parasitoid biocontrol wasps reveal the parthenogenesis mechanism and an associated novel virus.</title>
        <authorList>
            <person name="Inwood S."/>
            <person name="Skelly J."/>
            <person name="Guhlin J."/>
            <person name="Harrop T."/>
            <person name="Goldson S."/>
            <person name="Dearden P."/>
        </authorList>
    </citation>
    <scope>NUCLEOTIDE SEQUENCE</scope>
    <source>
        <strain evidence="2">Irish</strain>
        <tissue evidence="2">Whole body</tissue>
    </source>
</reference>
<evidence type="ECO:0000313" key="2">
    <source>
        <dbReference type="EMBL" id="KAK0160212.1"/>
    </source>
</evidence>
<dbReference type="Proteomes" id="UP001168990">
    <property type="component" value="Unassembled WGS sequence"/>
</dbReference>
<accession>A0AA39C9K7</accession>
<proteinExistence type="predicted"/>
<protein>
    <submittedName>
        <fullName evidence="2">Uncharacterized protein</fullName>
    </submittedName>
</protein>
<feature type="compositionally biased region" description="Polar residues" evidence="1">
    <location>
        <begin position="127"/>
        <end position="139"/>
    </location>
</feature>
<keyword evidence="3" id="KW-1185">Reference proteome</keyword>